<evidence type="ECO:0000313" key="3">
    <source>
        <dbReference type="Proteomes" id="UP000596977"/>
    </source>
</evidence>
<dbReference type="OrthoDB" id="7824623at2"/>
<sequence>MTRTATKLALTSAAIALFSAQSALALDADEFANRFSELGRIMGIGIEIGASHTDGDTVTLSDFTLSIPGEAPVEIEGDLVFSGVTETGDGGYFAQTATIEDIDFADDDVAISLQNIMAQGISLPADISPDNAMLLSYTMIERASAGPLVISVLEDDAQDAFVIESIELWTDSAADMSALSSGFVLSGMTANLGLIPDAEAREVFEAFGVETLTSELRILGTWLPSEGVMELTEMSYDIADLGRIDITGVISGYTLELYRDMMKLNMKMAELGEDASMADLDAFDNAMMEIVMNLRLDNAKIRYDDASLFMKVLDFIGKEQGIDGATFASGLKFMVPMVLTEVDNPPLVSMITSALNAFIDNPQSLEIEAAPVEPISFADLDTIEIENDPFILVDMLNIEIRANQ</sequence>
<comment type="caution">
    <text evidence="2">The sequence shown here is derived from an EMBL/GenBank/DDBJ whole genome shotgun (WGS) entry which is preliminary data.</text>
</comment>
<keyword evidence="1" id="KW-0732">Signal</keyword>
<evidence type="ECO:0000256" key="1">
    <source>
        <dbReference type="SAM" id="SignalP"/>
    </source>
</evidence>
<reference evidence="2 3" key="1">
    <citation type="journal article" date="2014" name="Int. J. Syst. Evol. Microbiol.">
        <title>Complete genome sequence of Corynebacterium casei LMG S-19264T (=DSM 44701T), isolated from a smear-ripened cheese.</title>
        <authorList>
            <consortium name="US DOE Joint Genome Institute (JGI-PGF)"/>
            <person name="Walter F."/>
            <person name="Albersmeier A."/>
            <person name="Kalinowski J."/>
            <person name="Ruckert C."/>
        </authorList>
    </citation>
    <scope>NUCLEOTIDE SEQUENCE [LARGE SCALE GENOMIC DNA]</scope>
    <source>
        <strain evidence="2 3">CGMCC 1.15896</strain>
    </source>
</reference>
<feature type="chain" id="PRO_5037688414" description="DUF2125 domain-containing protein" evidence="1">
    <location>
        <begin position="26"/>
        <end position="404"/>
    </location>
</feature>
<evidence type="ECO:0008006" key="4">
    <source>
        <dbReference type="Google" id="ProtNLM"/>
    </source>
</evidence>
<protein>
    <recommendedName>
        <fullName evidence="4">DUF2125 domain-containing protein</fullName>
    </recommendedName>
</protein>
<organism evidence="2 3">
    <name type="scientific">Pelagibacterium lentulum</name>
    <dbReference type="NCBI Taxonomy" id="2029865"/>
    <lineage>
        <taxon>Bacteria</taxon>
        <taxon>Pseudomonadati</taxon>
        <taxon>Pseudomonadota</taxon>
        <taxon>Alphaproteobacteria</taxon>
        <taxon>Hyphomicrobiales</taxon>
        <taxon>Devosiaceae</taxon>
        <taxon>Pelagibacterium</taxon>
    </lineage>
</organism>
<dbReference type="Proteomes" id="UP000596977">
    <property type="component" value="Unassembled WGS sequence"/>
</dbReference>
<dbReference type="AlphaFoldDB" id="A0A916VVD9"/>
<dbReference type="EMBL" id="BMKB01000001">
    <property type="protein sequence ID" value="GGA40070.1"/>
    <property type="molecule type" value="Genomic_DNA"/>
</dbReference>
<dbReference type="RefSeq" id="WP_127073285.1">
    <property type="nucleotide sequence ID" value="NZ_BMKB01000001.1"/>
</dbReference>
<evidence type="ECO:0000313" key="2">
    <source>
        <dbReference type="EMBL" id="GGA40070.1"/>
    </source>
</evidence>
<name>A0A916VVD9_9HYPH</name>
<feature type="signal peptide" evidence="1">
    <location>
        <begin position="1"/>
        <end position="25"/>
    </location>
</feature>
<proteinExistence type="predicted"/>
<keyword evidence="3" id="KW-1185">Reference proteome</keyword>
<accession>A0A916VVD9</accession>
<gene>
    <name evidence="2" type="ORF">GCM10011499_06940</name>
</gene>